<dbReference type="EMBL" id="JACGWN010000013">
    <property type="protein sequence ID" value="KAL0411535.1"/>
    <property type="molecule type" value="Genomic_DNA"/>
</dbReference>
<evidence type="ECO:0000313" key="1">
    <source>
        <dbReference type="EMBL" id="KAL0411535.1"/>
    </source>
</evidence>
<gene>
    <name evidence="1" type="ORF">Slati_3743200</name>
</gene>
<organism evidence="1">
    <name type="scientific">Sesamum latifolium</name>
    <dbReference type="NCBI Taxonomy" id="2727402"/>
    <lineage>
        <taxon>Eukaryota</taxon>
        <taxon>Viridiplantae</taxon>
        <taxon>Streptophyta</taxon>
        <taxon>Embryophyta</taxon>
        <taxon>Tracheophyta</taxon>
        <taxon>Spermatophyta</taxon>
        <taxon>Magnoliopsida</taxon>
        <taxon>eudicotyledons</taxon>
        <taxon>Gunneridae</taxon>
        <taxon>Pentapetalae</taxon>
        <taxon>asterids</taxon>
        <taxon>lamiids</taxon>
        <taxon>Lamiales</taxon>
        <taxon>Pedaliaceae</taxon>
        <taxon>Sesamum</taxon>
    </lineage>
</organism>
<evidence type="ECO:0008006" key="2">
    <source>
        <dbReference type="Google" id="ProtNLM"/>
    </source>
</evidence>
<reference evidence="1" key="1">
    <citation type="submission" date="2020-06" db="EMBL/GenBank/DDBJ databases">
        <authorList>
            <person name="Li T."/>
            <person name="Hu X."/>
            <person name="Zhang T."/>
            <person name="Song X."/>
            <person name="Zhang H."/>
            <person name="Dai N."/>
            <person name="Sheng W."/>
            <person name="Hou X."/>
            <person name="Wei L."/>
        </authorList>
    </citation>
    <scope>NUCLEOTIDE SEQUENCE</scope>
    <source>
        <strain evidence="1">KEN1</strain>
        <tissue evidence="1">Leaf</tissue>
    </source>
</reference>
<protein>
    <recommendedName>
        <fullName evidence="2">Reverse transcriptase</fullName>
    </recommendedName>
</protein>
<comment type="caution">
    <text evidence="1">The sequence shown here is derived from an EMBL/GenBank/DDBJ whole genome shotgun (WGS) entry which is preliminary data.</text>
</comment>
<name>A0AAW2U2K2_9LAMI</name>
<dbReference type="AlphaFoldDB" id="A0AAW2U2K2"/>
<sequence>MLVIAAEIKEAFFDISEDSAPGPDGYPSAFYKAAWPDIGAYLSAAITEFFQSWRLLKQINATLLVLIPKVQLPVRLSDYRPIACCNVIYKSTSTIKDTLAEFVVMSSLRVNPSKSQIILSKAVQTERQAILDLMGFQEGSLPIKYLGVPLISSRLTIADCQPLIDKIDNKLAGWSQFNLSLAGRTQLIKSVLSSLHTCWASVFILPKSIINIIEGRMRKFLWQGSSGRGYAKEDTQSIWVQWILLHRRHNQTIWTYSRGPSLHSFPRGPSITGLPSDSLLMTVLQQGCWNWPSVTDFDIQEIISCLPNTFPQQSDSITWRSNSGKFYCCGYFSITTSISSCFLASPIGRDLFWASKRWRGKHLLNAAARTLLASIVYNIWMERNSSTVLGYSIISGIGGIEGY</sequence>
<dbReference type="PANTHER" id="PTHR33116:SF78">
    <property type="entry name" value="OS12G0587133 PROTEIN"/>
    <property type="match status" value="1"/>
</dbReference>
<reference evidence="1" key="2">
    <citation type="journal article" date="2024" name="Plant">
        <title>Genomic evolution and insights into agronomic trait innovations of Sesamum species.</title>
        <authorList>
            <person name="Miao H."/>
            <person name="Wang L."/>
            <person name="Qu L."/>
            <person name="Liu H."/>
            <person name="Sun Y."/>
            <person name="Le M."/>
            <person name="Wang Q."/>
            <person name="Wei S."/>
            <person name="Zheng Y."/>
            <person name="Lin W."/>
            <person name="Duan Y."/>
            <person name="Cao H."/>
            <person name="Xiong S."/>
            <person name="Wang X."/>
            <person name="Wei L."/>
            <person name="Li C."/>
            <person name="Ma Q."/>
            <person name="Ju M."/>
            <person name="Zhao R."/>
            <person name="Li G."/>
            <person name="Mu C."/>
            <person name="Tian Q."/>
            <person name="Mei H."/>
            <person name="Zhang T."/>
            <person name="Gao T."/>
            <person name="Zhang H."/>
        </authorList>
    </citation>
    <scope>NUCLEOTIDE SEQUENCE</scope>
    <source>
        <strain evidence="1">KEN1</strain>
    </source>
</reference>
<proteinExistence type="predicted"/>
<accession>A0AAW2U2K2</accession>
<dbReference type="PANTHER" id="PTHR33116">
    <property type="entry name" value="REVERSE TRANSCRIPTASE ZINC-BINDING DOMAIN-CONTAINING PROTEIN-RELATED-RELATED"/>
    <property type="match status" value="1"/>
</dbReference>